<keyword evidence="1" id="KW-1133">Transmembrane helix</keyword>
<feature type="chain" id="PRO_5047413914" evidence="2">
    <location>
        <begin position="28"/>
        <end position="120"/>
    </location>
</feature>
<reference evidence="3" key="2">
    <citation type="submission" date="2023-07" db="EMBL/GenBank/DDBJ databases">
        <authorList>
            <person name="Shen H."/>
        </authorList>
    </citation>
    <scope>NUCLEOTIDE SEQUENCE</scope>
    <source>
        <strain evidence="3">TNR-22</strain>
    </source>
</reference>
<dbReference type="InterPro" id="IPR006696">
    <property type="entry name" value="DUF423"/>
</dbReference>
<evidence type="ECO:0000256" key="1">
    <source>
        <dbReference type="SAM" id="Phobius"/>
    </source>
</evidence>
<proteinExistence type="predicted"/>
<feature type="transmembrane region" description="Helical" evidence="1">
    <location>
        <begin position="34"/>
        <end position="57"/>
    </location>
</feature>
<comment type="caution">
    <text evidence="3">The sequence shown here is derived from an EMBL/GenBank/DDBJ whole genome shotgun (WGS) entry which is preliminary data.</text>
</comment>
<dbReference type="EMBL" id="JAUOZU010000007">
    <property type="protein sequence ID" value="MDO6964396.1"/>
    <property type="molecule type" value="Genomic_DNA"/>
</dbReference>
<keyword evidence="2" id="KW-0732">Signal</keyword>
<feature type="transmembrane region" description="Helical" evidence="1">
    <location>
        <begin position="95"/>
        <end position="116"/>
    </location>
</feature>
<gene>
    <name evidence="3" type="ORF">Q4481_10545</name>
</gene>
<feature type="transmembrane region" description="Helical" evidence="1">
    <location>
        <begin position="64"/>
        <end position="83"/>
    </location>
</feature>
<evidence type="ECO:0000256" key="2">
    <source>
        <dbReference type="SAM" id="SignalP"/>
    </source>
</evidence>
<organism evidence="3 4">
    <name type="scientific">Rhizobium alvei</name>
    <dbReference type="NCBI Taxonomy" id="1132659"/>
    <lineage>
        <taxon>Bacteria</taxon>
        <taxon>Pseudomonadati</taxon>
        <taxon>Pseudomonadota</taxon>
        <taxon>Alphaproteobacteria</taxon>
        <taxon>Hyphomicrobiales</taxon>
        <taxon>Rhizobiaceae</taxon>
        <taxon>Rhizobium/Agrobacterium group</taxon>
        <taxon>Rhizobium</taxon>
    </lineage>
</organism>
<dbReference type="Pfam" id="PF04241">
    <property type="entry name" value="DUF423"/>
    <property type="match status" value="1"/>
</dbReference>
<feature type="signal peptide" evidence="2">
    <location>
        <begin position="1"/>
        <end position="27"/>
    </location>
</feature>
<name>A0ABT8YL15_9HYPH</name>
<dbReference type="Proteomes" id="UP001174932">
    <property type="component" value="Unassembled WGS sequence"/>
</dbReference>
<evidence type="ECO:0000313" key="3">
    <source>
        <dbReference type="EMBL" id="MDO6964396.1"/>
    </source>
</evidence>
<accession>A0ABT8YL15</accession>
<protein>
    <submittedName>
        <fullName evidence="3">DUF423 domain-containing protein</fullName>
    </submittedName>
</protein>
<evidence type="ECO:0000313" key="4">
    <source>
        <dbReference type="Proteomes" id="UP001174932"/>
    </source>
</evidence>
<keyword evidence="1" id="KW-0812">Transmembrane</keyword>
<dbReference type="RefSeq" id="WP_304376309.1">
    <property type="nucleotide sequence ID" value="NZ_JAUOZU010000007.1"/>
</dbReference>
<reference evidence="3" key="1">
    <citation type="journal article" date="2015" name="Int. J. Syst. Evol. Microbiol.">
        <title>Rhizobium alvei sp. nov., isolated from a freshwater river.</title>
        <authorList>
            <person name="Sheu S.Y."/>
            <person name="Huang H.W."/>
            <person name="Young C.C."/>
            <person name="Chen W.M."/>
        </authorList>
    </citation>
    <scope>NUCLEOTIDE SEQUENCE</scope>
    <source>
        <strain evidence="3">TNR-22</strain>
    </source>
</reference>
<keyword evidence="4" id="KW-1185">Reference proteome</keyword>
<sequence length="120" mass="12086">MTAGFARLTLFLAGLIGAAGVALSAMAAHGADPHLIGTAASICLAHAPALLGLYAGFDRIRTAVPASLLIGLGCLLFAGDLLYRTEAGQGLFPMSAPTGGTMMILGWVILAIGALLPARR</sequence>
<keyword evidence="1" id="KW-0472">Membrane</keyword>